<dbReference type="AlphaFoldDB" id="A0A369US63"/>
<name>A0A369US63_9GAMM</name>
<sequence length="143" mass="15120">MFAQPASLSRIHRRAHGARWLFALLILLKLAVGTFCLANDALLSDSVQATAAQTTQLSAASVTTDDDAALCWHDGAGGCHCNCMHATPLAGATLASLPRLTPLHVFAAMRPATQRPAARNPLRPPIALVGAHFVRETYGVVTL</sequence>
<reference evidence="1 2" key="1">
    <citation type="submission" date="2018-07" db="EMBL/GenBank/DDBJ databases">
        <title>Dyella tabacisoli L4-6T, whole genome shotgun sequence.</title>
        <authorList>
            <person name="Zhou X.-K."/>
            <person name="Li W.-J."/>
            <person name="Duan Y.-Q."/>
        </authorList>
    </citation>
    <scope>NUCLEOTIDE SEQUENCE [LARGE SCALE GENOMIC DNA]</scope>
    <source>
        <strain evidence="1 2">L4-6</strain>
    </source>
</reference>
<evidence type="ECO:0000313" key="1">
    <source>
        <dbReference type="EMBL" id="RDD82568.1"/>
    </source>
</evidence>
<comment type="caution">
    <text evidence="1">The sequence shown here is derived from an EMBL/GenBank/DDBJ whole genome shotgun (WGS) entry which is preliminary data.</text>
</comment>
<gene>
    <name evidence="1" type="ORF">DVJ77_06480</name>
</gene>
<accession>A0A369US63</accession>
<dbReference type="RefSeq" id="WP_162791388.1">
    <property type="nucleotide sequence ID" value="NZ_JBHSPE010000001.1"/>
</dbReference>
<dbReference type="Proteomes" id="UP000253782">
    <property type="component" value="Unassembled WGS sequence"/>
</dbReference>
<dbReference type="EMBL" id="QQAH01000005">
    <property type="protein sequence ID" value="RDD82568.1"/>
    <property type="molecule type" value="Genomic_DNA"/>
</dbReference>
<evidence type="ECO:0000313" key="2">
    <source>
        <dbReference type="Proteomes" id="UP000253782"/>
    </source>
</evidence>
<protein>
    <submittedName>
        <fullName evidence="1">Uncharacterized protein</fullName>
    </submittedName>
</protein>
<organism evidence="1 2">
    <name type="scientific">Dyella tabacisoli</name>
    <dbReference type="NCBI Taxonomy" id="2282381"/>
    <lineage>
        <taxon>Bacteria</taxon>
        <taxon>Pseudomonadati</taxon>
        <taxon>Pseudomonadota</taxon>
        <taxon>Gammaproteobacteria</taxon>
        <taxon>Lysobacterales</taxon>
        <taxon>Rhodanobacteraceae</taxon>
        <taxon>Dyella</taxon>
    </lineage>
</organism>
<keyword evidence="2" id="KW-1185">Reference proteome</keyword>
<proteinExistence type="predicted"/>